<dbReference type="GeneID" id="71057255"/>
<proteinExistence type="predicted"/>
<dbReference type="RefSeq" id="WP_122170088.1">
    <property type="nucleotide sequence ID" value="NZ_LR025743.1"/>
</dbReference>
<evidence type="ECO:0000256" key="1">
    <source>
        <dbReference type="SAM" id="SignalP"/>
    </source>
</evidence>
<protein>
    <recommendedName>
        <fullName evidence="4">DUF1329 domain-containing protein</fullName>
    </recommendedName>
</protein>
<dbReference type="EMBL" id="LR025743">
    <property type="protein sequence ID" value="VBB14636.1"/>
    <property type="molecule type" value="Genomic_DNA"/>
</dbReference>
<evidence type="ECO:0008006" key="4">
    <source>
        <dbReference type="Google" id="ProtNLM"/>
    </source>
</evidence>
<evidence type="ECO:0000313" key="2">
    <source>
        <dbReference type="EMBL" id="VBB14636.1"/>
    </source>
</evidence>
<evidence type="ECO:0000313" key="3">
    <source>
        <dbReference type="Proteomes" id="UP000268684"/>
    </source>
</evidence>
<name>A0AAJ5NA66_9BURK</name>
<organism evidence="2 3">
    <name type="scientific">Burkholderia stabilis</name>
    <dbReference type="NCBI Taxonomy" id="95485"/>
    <lineage>
        <taxon>Bacteria</taxon>
        <taxon>Pseudomonadati</taxon>
        <taxon>Pseudomonadota</taxon>
        <taxon>Betaproteobacteria</taxon>
        <taxon>Burkholderiales</taxon>
        <taxon>Burkholderiaceae</taxon>
        <taxon>Burkholderia</taxon>
        <taxon>Burkholderia cepacia complex</taxon>
    </lineage>
</organism>
<feature type="signal peptide" evidence="1">
    <location>
        <begin position="1"/>
        <end position="27"/>
    </location>
</feature>
<dbReference type="AlphaFoldDB" id="A0AAJ5NA66"/>
<feature type="chain" id="PRO_5042547378" description="DUF1329 domain-containing protein" evidence="1">
    <location>
        <begin position="28"/>
        <end position="460"/>
    </location>
</feature>
<sequence length="460" mass="51834">MDLQTRRPSRIGLIAVGTLLVMTTAWAATPPEALKTLESTLTPIGAQKTGTIDGGVPVWSGKWLGAPPMVKYQPGDRYPDPYADEKPLFVITAQNATQYAANLTDGQKAMLKKYPDSFRIPVYSSHRDFRYADGTYKDIKAYASDVEMIGGGNGLKNAGPTAPFPIPKTGLELLWNLKYASAIESEKAIFDQAVVYPDGNIAWGKVKYDIWSPKDARPFDPKSAVVNRAYFRVATELPLNERGTIMVGYSVYDSPDASSNRTWMYSPGTRRVRQAPEYGYDQPQGPGGFRTVDDDHFFNGSPERYQWRIVGKREIYVPYDNYRMLSSSLKYGDLLTKHHADPANMRYELHRVWVLEATLKPGFRHLYAKRVIYLDEDSWYGLLSDNFDTRGELWRTNIQTSVYAYDAQRFYPTAVFYHDLISGAYMADRLTNAGPMVVLNRNPSFNEAYFAPDAARGSGL</sequence>
<dbReference type="Pfam" id="PF07044">
    <property type="entry name" value="DUF1329"/>
    <property type="match status" value="1"/>
</dbReference>
<keyword evidence="3" id="KW-1185">Reference proteome</keyword>
<keyword evidence="1" id="KW-0732">Signal</keyword>
<reference evidence="2 3" key="1">
    <citation type="submission" date="2017-11" db="EMBL/GenBank/DDBJ databases">
        <authorList>
            <person name="Seth-Smith MB H."/>
        </authorList>
    </citation>
    <scope>NUCLEOTIDE SEQUENCE [LARGE SCALE GENOMIC DNA]</scope>
    <source>
        <strain evidence="2">E</strain>
    </source>
</reference>
<dbReference type="InterPro" id="IPR010752">
    <property type="entry name" value="DUF1329"/>
</dbReference>
<dbReference type="CDD" id="cd16329">
    <property type="entry name" value="LolA_like"/>
    <property type="match status" value="1"/>
</dbReference>
<accession>A0AAJ5NA66</accession>
<gene>
    <name evidence="2" type="ORF">BSTAB16_4826</name>
</gene>
<dbReference type="Proteomes" id="UP000268684">
    <property type="component" value="Chromosome II"/>
</dbReference>
<dbReference type="Gene3D" id="2.50.20.10">
    <property type="entry name" value="Lipoprotein localisation LolA/LolB/LppX"/>
    <property type="match status" value="1"/>
</dbReference>